<reference evidence="2 3" key="1">
    <citation type="submission" date="2020-04" db="EMBL/GenBank/DDBJ databases">
        <title>MicrobeNet Type strains.</title>
        <authorList>
            <person name="Nicholson A.C."/>
        </authorList>
    </citation>
    <scope>NUCLEOTIDE SEQUENCE [LARGE SCALE GENOMIC DNA]</scope>
    <source>
        <strain evidence="2 3">DSM 40738</strain>
    </source>
</reference>
<evidence type="ECO:0000313" key="2">
    <source>
        <dbReference type="EMBL" id="NKY12700.1"/>
    </source>
</evidence>
<evidence type="ECO:0000313" key="3">
    <source>
        <dbReference type="Proteomes" id="UP000570003"/>
    </source>
</evidence>
<dbReference type="EMBL" id="JAAXOU010000002">
    <property type="protein sequence ID" value="NKY12700.1"/>
    <property type="molecule type" value="Genomic_DNA"/>
</dbReference>
<dbReference type="Proteomes" id="UP000570003">
    <property type="component" value="Unassembled WGS sequence"/>
</dbReference>
<accession>A0AA44IBG6</accession>
<sequence>MRTGPDVPGEPVVRTEPDVGAQAGPEPRVAAGPDPRPEPSAAPADHVSPWFSAPKLPQDTAYAGSYDPVAHTGDTDRLPGAEEEQEYVRAAYEAFQAHVKEHRSPPAADALALRLAETEGLRHPRAVPLLRRVLPDFIAHYQAELEAEHIA</sequence>
<dbReference type="AlphaFoldDB" id="A0AA44IBG6"/>
<dbReference type="RefSeq" id="WP_168436982.1">
    <property type="nucleotide sequence ID" value="NZ_JAAXOU010000002.1"/>
</dbReference>
<protein>
    <submittedName>
        <fullName evidence="2">Uncharacterized protein</fullName>
    </submittedName>
</protein>
<name>A0AA44IBG6_STRE0</name>
<organism evidence="2 3">
    <name type="scientific">Streptomyces somaliensis (strain ATCC 33201 / DSM 40738 / JCM 12659 / KCTC 9044 / NCTC 11332 / NRRL B-12077 / IP 733)</name>
    <dbReference type="NCBI Taxonomy" id="1134445"/>
    <lineage>
        <taxon>Bacteria</taxon>
        <taxon>Bacillati</taxon>
        <taxon>Actinomycetota</taxon>
        <taxon>Actinomycetes</taxon>
        <taxon>Kitasatosporales</taxon>
        <taxon>Streptomycetaceae</taxon>
        <taxon>Streptomyces</taxon>
    </lineage>
</organism>
<evidence type="ECO:0000256" key="1">
    <source>
        <dbReference type="SAM" id="MobiDB-lite"/>
    </source>
</evidence>
<feature type="region of interest" description="Disordered" evidence="1">
    <location>
        <begin position="1"/>
        <end position="81"/>
    </location>
</feature>
<gene>
    <name evidence="2" type="ORF">HGA06_00515</name>
</gene>
<comment type="caution">
    <text evidence="2">The sequence shown here is derived from an EMBL/GenBank/DDBJ whole genome shotgun (WGS) entry which is preliminary data.</text>
</comment>
<proteinExistence type="predicted"/>
<keyword evidence="3" id="KW-1185">Reference proteome</keyword>